<organism evidence="1 2">
    <name type="scientific">Stappia sediminis</name>
    <dbReference type="NCBI Taxonomy" id="2692190"/>
    <lineage>
        <taxon>Bacteria</taxon>
        <taxon>Pseudomonadati</taxon>
        <taxon>Pseudomonadota</taxon>
        <taxon>Alphaproteobacteria</taxon>
        <taxon>Hyphomicrobiales</taxon>
        <taxon>Stappiaceae</taxon>
        <taxon>Stappia</taxon>
    </lineage>
</organism>
<protein>
    <recommendedName>
        <fullName evidence="3">Nucleotidyltransferase family protein</fullName>
    </recommendedName>
</protein>
<reference evidence="1 2" key="1">
    <citation type="submission" date="2019-12" db="EMBL/GenBank/DDBJ databases">
        <authorList>
            <person name="Li M."/>
        </authorList>
    </citation>
    <scope>NUCLEOTIDE SEQUENCE [LARGE SCALE GENOMIC DNA]</scope>
    <source>
        <strain evidence="1 2">GBMRC 2046</strain>
    </source>
</reference>
<comment type="caution">
    <text evidence="1">The sequence shown here is derived from an EMBL/GenBank/DDBJ whole genome shotgun (WGS) entry which is preliminary data.</text>
</comment>
<evidence type="ECO:0000313" key="1">
    <source>
        <dbReference type="EMBL" id="MXN66491.1"/>
    </source>
</evidence>
<keyword evidence="2" id="KW-1185">Reference proteome</keyword>
<dbReference type="RefSeq" id="WP_160776706.1">
    <property type="nucleotide sequence ID" value="NZ_WUMV01000007.1"/>
</dbReference>
<dbReference type="AlphaFoldDB" id="A0A7X3LWL8"/>
<dbReference type="Proteomes" id="UP000433101">
    <property type="component" value="Unassembled WGS sequence"/>
</dbReference>
<proteinExistence type="predicted"/>
<accession>A0A7X3LWL8</accession>
<dbReference type="EMBL" id="WUMV01000007">
    <property type="protein sequence ID" value="MXN66491.1"/>
    <property type="molecule type" value="Genomic_DNA"/>
</dbReference>
<evidence type="ECO:0000313" key="2">
    <source>
        <dbReference type="Proteomes" id="UP000433101"/>
    </source>
</evidence>
<dbReference type="PANTHER" id="PTHR39166:SF1">
    <property type="entry name" value="BLL1166 PROTEIN"/>
    <property type="match status" value="1"/>
</dbReference>
<gene>
    <name evidence="1" type="ORF">GR183_16365</name>
</gene>
<name>A0A7X3LWL8_9HYPH</name>
<dbReference type="InterPro" id="IPR009267">
    <property type="entry name" value="NTP_transf_6"/>
</dbReference>
<dbReference type="Pfam" id="PF06042">
    <property type="entry name" value="NTP_transf_6"/>
    <property type="match status" value="1"/>
</dbReference>
<evidence type="ECO:0008006" key="3">
    <source>
        <dbReference type="Google" id="ProtNLM"/>
    </source>
</evidence>
<dbReference type="PANTHER" id="PTHR39166">
    <property type="entry name" value="BLL1166 PROTEIN"/>
    <property type="match status" value="1"/>
</dbReference>
<sequence length="212" mass="24100">MTNDFPLPLARDELGNPAVTNEQARRKALDYFLRSNGNLMSFLEHARNLDLPDWRLVSGAIYQTVWNALTGRCQDHGIKDFDLVYFDGSDLSFEAEDRVIRKAELAFSRFPFPVECRNQARIHLWYPQKHGIDYSPLSCTDEGLTKYLAKAQAVGVRLEADGRIDIAAPFGLADLFAMRITPNPLHSNPTSFREKADAAKRLWPEVEVMETL</sequence>